<dbReference type="GO" id="GO:0004318">
    <property type="term" value="F:enoyl-[acyl-carrier-protein] reductase (NADH) activity"/>
    <property type="evidence" value="ECO:0007669"/>
    <property type="project" value="UniProtKB-EC"/>
</dbReference>
<comment type="caution">
    <text evidence="1">The sequence shown here is derived from an EMBL/GenBank/DDBJ whole genome shotgun (WGS) entry which is preliminary data.</text>
</comment>
<dbReference type="Proteomes" id="UP000037446">
    <property type="component" value="Unassembled WGS sequence"/>
</dbReference>
<gene>
    <name evidence="1" type="ORF">J121_1461</name>
</gene>
<dbReference type="STRING" id="1306953.J121_1461"/>
<sequence>MGDGVHCWLSPLCRSAVRARTRPVSRRNLPMRFTWARKKAPGSLPPPFYPARKAGSISCRRRRPARRCR</sequence>
<dbReference type="EMBL" id="JYNE01000028">
    <property type="protein sequence ID" value="KNH00837.1"/>
    <property type="molecule type" value="Genomic_DNA"/>
</dbReference>
<protein>
    <submittedName>
        <fullName evidence="1">Enoyl-[acyl-carrier-protein] reductase FMN</fullName>
        <ecNumber evidence="1">1.3.1.9</ecNumber>
    </submittedName>
</protein>
<evidence type="ECO:0000313" key="2">
    <source>
        <dbReference type="Proteomes" id="UP000037446"/>
    </source>
</evidence>
<organism evidence="1 2">
    <name type="scientific">Qipengyuania citrea LAMA 915</name>
    <dbReference type="NCBI Taxonomy" id="1306953"/>
    <lineage>
        <taxon>Bacteria</taxon>
        <taxon>Pseudomonadati</taxon>
        <taxon>Pseudomonadota</taxon>
        <taxon>Alphaproteobacteria</taxon>
        <taxon>Sphingomonadales</taxon>
        <taxon>Erythrobacteraceae</taxon>
        <taxon>Qipengyuania</taxon>
    </lineage>
</organism>
<evidence type="ECO:0000313" key="1">
    <source>
        <dbReference type="EMBL" id="KNH00837.1"/>
    </source>
</evidence>
<name>A0A0L1KAF3_9SPHN</name>
<proteinExistence type="predicted"/>
<dbReference type="AlphaFoldDB" id="A0A0L1KAF3"/>
<keyword evidence="1" id="KW-0560">Oxidoreductase</keyword>
<dbReference type="EC" id="1.3.1.9" evidence="1"/>
<accession>A0A0L1KAF3</accession>
<reference evidence="1" key="1">
    <citation type="submission" date="2015-02" db="EMBL/GenBank/DDBJ databases">
        <authorList>
            <person name="Chooi Y.-H."/>
        </authorList>
    </citation>
    <scope>NUCLEOTIDE SEQUENCE [LARGE SCALE GENOMIC DNA]</scope>
    <source>
        <strain evidence="1">LAMA 915</strain>
    </source>
</reference>